<feature type="transmembrane region" description="Helical" evidence="1">
    <location>
        <begin position="303"/>
        <end position="330"/>
    </location>
</feature>
<keyword evidence="1" id="KW-1133">Transmembrane helix</keyword>
<name>A0AAD7XNZ5_9STRA</name>
<accession>A0AAD7XNZ5</accession>
<keyword evidence="1" id="KW-0472">Membrane</keyword>
<feature type="transmembrane region" description="Helical" evidence="1">
    <location>
        <begin position="342"/>
        <end position="363"/>
    </location>
</feature>
<feature type="transmembrane region" description="Helical" evidence="1">
    <location>
        <begin position="196"/>
        <end position="218"/>
    </location>
</feature>
<protein>
    <submittedName>
        <fullName evidence="2">Uncharacterized protein</fullName>
    </submittedName>
</protein>
<feature type="transmembrane region" description="Helical" evidence="1">
    <location>
        <begin position="142"/>
        <end position="162"/>
    </location>
</feature>
<dbReference type="Pfam" id="PF06772">
    <property type="entry name" value="LtrA"/>
    <property type="match status" value="1"/>
</dbReference>
<evidence type="ECO:0000256" key="1">
    <source>
        <dbReference type="SAM" id="Phobius"/>
    </source>
</evidence>
<dbReference type="Proteomes" id="UP001230188">
    <property type="component" value="Unassembled WGS sequence"/>
</dbReference>
<sequence>MVVVGHGQHEEEDEENWFWWQRGLVHAPRAVVVWDHTDESRESRGIVEPGRKVTWSELFLDLVLVTNVAKLGEAYQSGALSLMEVALLYRTIHNCWWSTTKYAMRFHTDDLPHKAKTGLCMFFLLFAGLRLGAPFGPAARQVALAAGLYHAVMAASVWRVVASIPEARRHMTRDALVPSILEAAGCLVASRLEAHVFGLLTVLAFFELFWSALVHYAWETLPKKERIPVHIHHLVERRGCIRLILMGEVVTGCAVSTRITPESVASVSLAFLSIFNMKLLAFDVDSVPSRRHAVRIGVFARPLIWLEAAFAFDFCMGIAGSCVRIILSMLTSDITSVRAEEAHVLLCASVAAAVLCLTLEHLMHDQAHVLGTRHCWTTWGRPSHKDHFEEKDDDDDDLAQARRIFYFQVASEAGIFVSCVALAAYCSSIERDYEVLLVLASIAALTTLAVVVNLLDEVHLIWTRASAGSAAERRALATTPRELSLVG</sequence>
<dbReference type="InterPro" id="IPR010640">
    <property type="entry name" value="Low_temperature_requirement_A"/>
</dbReference>
<evidence type="ECO:0000313" key="2">
    <source>
        <dbReference type="EMBL" id="KAJ8602859.1"/>
    </source>
</evidence>
<comment type="caution">
    <text evidence="2">The sequence shown here is derived from an EMBL/GenBank/DDBJ whole genome shotgun (WGS) entry which is preliminary data.</text>
</comment>
<dbReference type="AlphaFoldDB" id="A0AAD7XNZ5"/>
<proteinExistence type="predicted"/>
<feature type="transmembrane region" description="Helical" evidence="1">
    <location>
        <begin position="436"/>
        <end position="455"/>
    </location>
</feature>
<evidence type="ECO:0000313" key="3">
    <source>
        <dbReference type="Proteomes" id="UP001230188"/>
    </source>
</evidence>
<reference evidence="2" key="1">
    <citation type="submission" date="2023-01" db="EMBL/GenBank/DDBJ databases">
        <title>Metagenome sequencing of chrysophaentin producing Chrysophaeum taylorii.</title>
        <authorList>
            <person name="Davison J."/>
            <person name="Bewley C."/>
        </authorList>
    </citation>
    <scope>NUCLEOTIDE SEQUENCE</scope>
    <source>
        <strain evidence="2">NIES-1699</strain>
    </source>
</reference>
<feature type="transmembrane region" description="Helical" evidence="1">
    <location>
        <begin position="404"/>
        <end position="424"/>
    </location>
</feature>
<dbReference type="EMBL" id="JAQMWT010000365">
    <property type="protein sequence ID" value="KAJ8602859.1"/>
    <property type="molecule type" value="Genomic_DNA"/>
</dbReference>
<keyword evidence="1" id="KW-0812">Transmembrane</keyword>
<gene>
    <name evidence="2" type="ORF">CTAYLR_008944</name>
</gene>
<keyword evidence="3" id="KW-1185">Reference proteome</keyword>
<dbReference type="PANTHER" id="PTHR36840:SF1">
    <property type="entry name" value="BLL5714 PROTEIN"/>
    <property type="match status" value="1"/>
</dbReference>
<organism evidence="2 3">
    <name type="scientific">Chrysophaeum taylorii</name>
    <dbReference type="NCBI Taxonomy" id="2483200"/>
    <lineage>
        <taxon>Eukaryota</taxon>
        <taxon>Sar</taxon>
        <taxon>Stramenopiles</taxon>
        <taxon>Ochrophyta</taxon>
        <taxon>Pelagophyceae</taxon>
        <taxon>Pelagomonadales</taxon>
        <taxon>Pelagomonadaceae</taxon>
        <taxon>Chrysophaeum</taxon>
    </lineage>
</organism>
<dbReference type="PANTHER" id="PTHR36840">
    <property type="entry name" value="BLL5714 PROTEIN"/>
    <property type="match status" value="1"/>
</dbReference>